<name>A0A183GTE7_HELPZ</name>
<evidence type="ECO:0000256" key="1">
    <source>
        <dbReference type="SAM" id="MobiDB-lite"/>
    </source>
</evidence>
<proteinExistence type="predicted"/>
<evidence type="ECO:0000313" key="2">
    <source>
        <dbReference type="EMBL" id="VDP54941.1"/>
    </source>
</evidence>
<feature type="compositionally biased region" description="Polar residues" evidence="1">
    <location>
        <begin position="126"/>
        <end position="148"/>
    </location>
</feature>
<evidence type="ECO:0000313" key="3">
    <source>
        <dbReference type="Proteomes" id="UP000050761"/>
    </source>
</evidence>
<protein>
    <submittedName>
        <fullName evidence="2 4">Uncharacterized protein</fullName>
    </submittedName>
</protein>
<reference evidence="2 3" key="1">
    <citation type="submission" date="2018-11" db="EMBL/GenBank/DDBJ databases">
        <authorList>
            <consortium name="Pathogen Informatics"/>
        </authorList>
    </citation>
    <scope>NUCLEOTIDE SEQUENCE [LARGE SCALE GENOMIC DNA]</scope>
</reference>
<evidence type="ECO:0000313" key="4">
    <source>
        <dbReference type="WBParaSite" id="HPBE_0002596701-mRNA-1"/>
    </source>
</evidence>
<dbReference type="AlphaFoldDB" id="A0A183GTE7"/>
<dbReference type="EMBL" id="UZAH01038922">
    <property type="protein sequence ID" value="VDP54941.1"/>
    <property type="molecule type" value="Genomic_DNA"/>
</dbReference>
<accession>A0A183GTE7</accession>
<gene>
    <name evidence="2" type="ORF">HPBE_LOCUS25966</name>
</gene>
<reference evidence="4" key="2">
    <citation type="submission" date="2019-09" db="UniProtKB">
        <authorList>
            <consortium name="WormBaseParasite"/>
        </authorList>
    </citation>
    <scope>IDENTIFICATION</scope>
</reference>
<organism evidence="3 4">
    <name type="scientific">Heligmosomoides polygyrus</name>
    <name type="common">Parasitic roundworm</name>
    <dbReference type="NCBI Taxonomy" id="6339"/>
    <lineage>
        <taxon>Eukaryota</taxon>
        <taxon>Metazoa</taxon>
        <taxon>Ecdysozoa</taxon>
        <taxon>Nematoda</taxon>
        <taxon>Chromadorea</taxon>
        <taxon>Rhabditida</taxon>
        <taxon>Rhabditina</taxon>
        <taxon>Rhabditomorpha</taxon>
        <taxon>Strongyloidea</taxon>
        <taxon>Heligmosomidae</taxon>
        <taxon>Heligmosomoides</taxon>
    </lineage>
</organism>
<dbReference type="OrthoDB" id="5877216at2759"/>
<dbReference type="PANTHER" id="PTHR47331">
    <property type="entry name" value="PHD-TYPE DOMAIN-CONTAINING PROTEIN"/>
    <property type="match status" value="1"/>
</dbReference>
<accession>A0A3P8EEH5</accession>
<dbReference type="Proteomes" id="UP000050761">
    <property type="component" value="Unassembled WGS sequence"/>
</dbReference>
<keyword evidence="3" id="KW-1185">Reference proteome</keyword>
<feature type="region of interest" description="Disordered" evidence="1">
    <location>
        <begin position="126"/>
        <end position="149"/>
    </location>
</feature>
<dbReference type="WBParaSite" id="HPBE_0002596701-mRNA-1">
    <property type="protein sequence ID" value="HPBE_0002596701-mRNA-1"/>
    <property type="gene ID" value="HPBE_0002596701"/>
</dbReference>
<sequence>MSCTTGFEKSRPSPTTCVKKELKFGYVSSEDNPADIGTRGTTADEFQQSMWLQGPPLLRHPPALWPPENKTFQLHQHKNEAIDRNILTVQQSNSPSSMFDMTRFSTLDKLEGTAAHVFRFIANTSKGLPPQRRQSPQTTMPEITNQEGTEPLKACNLKQTRKFIWKLHQTQFNEAILTLSNNKLNIKEDSIDATDD</sequence>